<evidence type="ECO:0000313" key="2">
    <source>
        <dbReference type="EMBL" id="MBM7557017.1"/>
    </source>
</evidence>
<evidence type="ECO:0000256" key="1">
    <source>
        <dbReference type="SAM" id="Phobius"/>
    </source>
</evidence>
<keyword evidence="3" id="KW-1185">Reference proteome</keyword>
<keyword evidence="1" id="KW-0472">Membrane</keyword>
<keyword evidence="1" id="KW-1133">Transmembrane helix</keyword>
<proteinExistence type="predicted"/>
<dbReference type="RefSeq" id="WP_204701778.1">
    <property type="nucleotide sequence ID" value="NZ_JAFBDQ010000008.1"/>
</dbReference>
<dbReference type="Pfam" id="PF09527">
    <property type="entry name" value="ATPase_gene1"/>
    <property type="match status" value="1"/>
</dbReference>
<accession>A0A939BPG3</accession>
<feature type="transmembrane region" description="Helical" evidence="1">
    <location>
        <begin position="7"/>
        <end position="32"/>
    </location>
</feature>
<name>A0A939BPG3_9FIRM</name>
<organism evidence="2 3">
    <name type="scientific">Halanaerobacter jeridensis</name>
    <dbReference type="NCBI Taxonomy" id="706427"/>
    <lineage>
        <taxon>Bacteria</taxon>
        <taxon>Bacillati</taxon>
        <taxon>Bacillota</taxon>
        <taxon>Clostridia</taxon>
        <taxon>Halanaerobiales</taxon>
        <taxon>Halobacteroidaceae</taxon>
        <taxon>Halanaerobacter</taxon>
    </lineage>
</organism>
<protein>
    <submittedName>
        <fullName evidence="2">F0F1-type ATP synthase assembly protein I</fullName>
    </submittedName>
</protein>
<reference evidence="2" key="1">
    <citation type="submission" date="2021-01" db="EMBL/GenBank/DDBJ databases">
        <title>Genomic Encyclopedia of Type Strains, Phase IV (KMG-IV): sequencing the most valuable type-strain genomes for metagenomic binning, comparative biology and taxonomic classification.</title>
        <authorList>
            <person name="Goeker M."/>
        </authorList>
    </citation>
    <scope>NUCLEOTIDE SEQUENCE</scope>
    <source>
        <strain evidence="2">DSM 23230</strain>
    </source>
</reference>
<keyword evidence="1" id="KW-0812">Transmembrane</keyword>
<dbReference type="InterPro" id="IPR032820">
    <property type="entry name" value="ATPase_put"/>
</dbReference>
<dbReference type="Proteomes" id="UP000774000">
    <property type="component" value="Unassembled WGS sequence"/>
</dbReference>
<evidence type="ECO:0000313" key="3">
    <source>
        <dbReference type="Proteomes" id="UP000774000"/>
    </source>
</evidence>
<gene>
    <name evidence="2" type="ORF">JOC47_001871</name>
</gene>
<dbReference type="EMBL" id="JAFBDQ010000008">
    <property type="protein sequence ID" value="MBM7557017.1"/>
    <property type="molecule type" value="Genomic_DNA"/>
</dbReference>
<sequence length="73" mass="8076">MNDKMNFLKALALISQVGITMIVPVIAGVWLGNYLDELLHTNLIFLLVGVILGVSAGFRNAYRLIMQQQDDGK</sequence>
<comment type="caution">
    <text evidence="2">The sequence shown here is derived from an EMBL/GenBank/DDBJ whole genome shotgun (WGS) entry which is preliminary data.</text>
</comment>
<dbReference type="AlphaFoldDB" id="A0A939BPG3"/>
<feature type="transmembrane region" description="Helical" evidence="1">
    <location>
        <begin position="38"/>
        <end position="58"/>
    </location>
</feature>